<gene>
    <name evidence="8" type="primary">pyrD_20</name>
    <name evidence="8" type="ORF">SDC9_57263</name>
</gene>
<dbReference type="GO" id="GO:0006221">
    <property type="term" value="P:pyrimidine nucleotide biosynthetic process"/>
    <property type="evidence" value="ECO:0007669"/>
    <property type="project" value="UniProtKB-KW"/>
</dbReference>
<comment type="cofactor">
    <cofactor evidence="1">
        <name>FMN</name>
        <dbReference type="ChEBI" id="CHEBI:58210"/>
    </cofactor>
</comment>
<comment type="caution">
    <text evidence="8">The sequence shown here is derived from an EMBL/GenBank/DDBJ whole genome shotgun (WGS) entry which is preliminary data.</text>
</comment>
<evidence type="ECO:0000256" key="5">
    <source>
        <dbReference type="ARBA" id="ARBA00022975"/>
    </source>
</evidence>
<dbReference type="GO" id="GO:0004152">
    <property type="term" value="F:dihydroorotate dehydrogenase activity"/>
    <property type="evidence" value="ECO:0007669"/>
    <property type="project" value="TreeGrafter"/>
</dbReference>
<dbReference type="InterPro" id="IPR039261">
    <property type="entry name" value="FNR_nucleotide-bd"/>
</dbReference>
<dbReference type="Gene3D" id="2.40.30.10">
    <property type="entry name" value="Translation factors"/>
    <property type="match status" value="1"/>
</dbReference>
<feature type="domain" description="FAD-binding FR-type" evidence="7">
    <location>
        <begin position="329"/>
        <end position="418"/>
    </location>
</feature>
<sequence length="577" mass="61740">MKDVLKVLSRRHLDRRKDVLLTTVSGVASTKPALLTYFDTKVPSIGIITTKSFQVEVNPGNREPVICETERGNFGNSVGLRNPGLEQALYELRKLRSEHDFNALLNVSLSANSIEDFITLVKAFDEVADMVELNFSCPHASVGYGSSIGCDQSIAAQYVRSIKEATTSCKAPLFVKLTPNVQDIGLIAKAVVESGADGLVAINTVGPIVHIDPVSGTPILQNKLGGKGGCSGRQVFPNALEAVKAIRLACGDDIPLIGMGGVSEGREAALLIEAGADAVGIGSALGTVDQRTWPAYLASVKAEAQALLQSTGKIVVPSSSSFLSAERQMAYEKHVVTAFKQYGKDTVLITLDGKLDSKAGQFAFLWLPMIGEKPFSVAHNEPLTFIIKKRGPFSEALCNLSVGSELFVRGLYGAQLENKPTKQALLIAGGTGVAVLPSLASQLKEQGTQMTILIGTSEEVSGKALLEDELGAFGSFTCIADRGRPGRVLDLLDTIALDPGMACYLVGPEIFMAIASRKLLGRGITEENLYLSMERMTLCGIGMCGECACGDRLTCRWGTFMRYDFLKREASELLAYD</sequence>
<evidence type="ECO:0000256" key="6">
    <source>
        <dbReference type="ARBA" id="ARBA00023002"/>
    </source>
</evidence>
<organism evidence="8">
    <name type="scientific">bioreactor metagenome</name>
    <dbReference type="NCBI Taxonomy" id="1076179"/>
    <lineage>
        <taxon>unclassified sequences</taxon>
        <taxon>metagenomes</taxon>
        <taxon>ecological metagenomes</taxon>
    </lineage>
</organism>
<protein>
    <submittedName>
        <fullName evidence="8">Dihydroorotate dehydrogenase</fullName>
        <ecNumber evidence="8">1.3.-.-</ecNumber>
    </submittedName>
</protein>
<dbReference type="GO" id="GO:0005737">
    <property type="term" value="C:cytoplasm"/>
    <property type="evidence" value="ECO:0007669"/>
    <property type="project" value="InterPro"/>
</dbReference>
<dbReference type="SUPFAM" id="SSF52343">
    <property type="entry name" value="Ferredoxin reductase-like, C-terminal NADP-linked domain"/>
    <property type="match status" value="1"/>
</dbReference>
<reference evidence="8" key="1">
    <citation type="submission" date="2019-08" db="EMBL/GenBank/DDBJ databases">
        <authorList>
            <person name="Kucharzyk K."/>
            <person name="Murdoch R.W."/>
            <person name="Higgins S."/>
            <person name="Loffler F."/>
        </authorList>
    </citation>
    <scope>NUCLEOTIDE SEQUENCE</scope>
</reference>
<dbReference type="EMBL" id="VSSQ01001759">
    <property type="protein sequence ID" value="MPM10926.1"/>
    <property type="molecule type" value="Genomic_DNA"/>
</dbReference>
<evidence type="ECO:0000259" key="7">
    <source>
        <dbReference type="PROSITE" id="PS51384"/>
    </source>
</evidence>
<dbReference type="SUPFAM" id="SSF63380">
    <property type="entry name" value="Riboflavin synthase domain-like"/>
    <property type="match status" value="1"/>
</dbReference>
<dbReference type="InterPro" id="IPR005720">
    <property type="entry name" value="Dihydroorotate_DH_cat"/>
</dbReference>
<dbReference type="Gene3D" id="3.40.50.80">
    <property type="entry name" value="Nucleotide-binding domain of ferredoxin-NADP reductase (FNR) module"/>
    <property type="match status" value="1"/>
</dbReference>
<dbReference type="PROSITE" id="PS51384">
    <property type="entry name" value="FAD_FR"/>
    <property type="match status" value="1"/>
</dbReference>
<dbReference type="Gene3D" id="3.20.20.70">
    <property type="entry name" value="Aldolase class I"/>
    <property type="match status" value="1"/>
</dbReference>
<dbReference type="InterPro" id="IPR017927">
    <property type="entry name" value="FAD-bd_FR_type"/>
</dbReference>
<keyword evidence="5" id="KW-0665">Pyrimidine biosynthesis</keyword>
<dbReference type="GO" id="GO:0006207">
    <property type="term" value="P:'de novo' pyrimidine nucleobase biosynthetic process"/>
    <property type="evidence" value="ECO:0007669"/>
    <property type="project" value="TreeGrafter"/>
</dbReference>
<dbReference type="AlphaFoldDB" id="A0A644X447"/>
<dbReference type="PANTHER" id="PTHR48109">
    <property type="entry name" value="DIHYDROOROTATE DEHYDROGENASE (QUINONE), MITOCHONDRIAL-RELATED"/>
    <property type="match status" value="1"/>
</dbReference>
<dbReference type="InterPro" id="IPR017938">
    <property type="entry name" value="Riboflavin_synthase-like_b-brl"/>
</dbReference>
<evidence type="ECO:0000256" key="1">
    <source>
        <dbReference type="ARBA" id="ARBA00001917"/>
    </source>
</evidence>
<evidence type="ECO:0000313" key="8">
    <source>
        <dbReference type="EMBL" id="MPM10926.1"/>
    </source>
</evidence>
<dbReference type="InterPro" id="IPR013785">
    <property type="entry name" value="Aldolase_TIM"/>
</dbReference>
<name>A0A644X447_9ZZZZ</name>
<dbReference type="Pfam" id="PF01180">
    <property type="entry name" value="DHO_dh"/>
    <property type="match status" value="1"/>
</dbReference>
<dbReference type="EC" id="1.3.-.-" evidence="8"/>
<evidence type="ECO:0000256" key="3">
    <source>
        <dbReference type="ARBA" id="ARBA00022630"/>
    </source>
</evidence>
<accession>A0A644X447</accession>
<dbReference type="SUPFAM" id="SSF51395">
    <property type="entry name" value="FMN-linked oxidoreductases"/>
    <property type="match status" value="1"/>
</dbReference>
<proteinExistence type="predicted"/>
<keyword evidence="3" id="KW-0285">Flavoprotein</keyword>
<keyword evidence="4" id="KW-0288">FMN</keyword>
<comment type="pathway">
    <text evidence="2">Pyrimidine metabolism; UMP biosynthesis via de novo pathway.</text>
</comment>
<dbReference type="PANTHER" id="PTHR48109:SF1">
    <property type="entry name" value="DIHYDROOROTATE DEHYDROGENASE (FUMARATE)"/>
    <property type="match status" value="1"/>
</dbReference>
<evidence type="ECO:0000256" key="2">
    <source>
        <dbReference type="ARBA" id="ARBA00004725"/>
    </source>
</evidence>
<keyword evidence="6 8" id="KW-0560">Oxidoreductase</keyword>
<evidence type="ECO:0000256" key="4">
    <source>
        <dbReference type="ARBA" id="ARBA00022643"/>
    </source>
</evidence>
<dbReference type="InterPro" id="IPR050074">
    <property type="entry name" value="DHO_dehydrogenase"/>
</dbReference>